<dbReference type="PANTHER" id="PTHR48040:SF18">
    <property type="entry name" value="PLEIOTROPIC DRUG RESISTANCE PROTEIN 3-LIKE ISOFORM X1"/>
    <property type="match status" value="1"/>
</dbReference>
<dbReference type="EMBL" id="PJQY01000938">
    <property type="protein sequence ID" value="PQQ06733.1"/>
    <property type="molecule type" value="Genomic_DNA"/>
</dbReference>
<proteinExistence type="predicted"/>
<comment type="caution">
    <text evidence="1">The sequence shown here is derived from an EMBL/GenBank/DDBJ whole genome shotgun (WGS) entry which is preliminary data.</text>
</comment>
<organism evidence="1 2">
    <name type="scientific">Prunus yedoensis var. nudiflora</name>
    <dbReference type="NCBI Taxonomy" id="2094558"/>
    <lineage>
        <taxon>Eukaryota</taxon>
        <taxon>Viridiplantae</taxon>
        <taxon>Streptophyta</taxon>
        <taxon>Embryophyta</taxon>
        <taxon>Tracheophyta</taxon>
        <taxon>Spermatophyta</taxon>
        <taxon>Magnoliopsida</taxon>
        <taxon>eudicotyledons</taxon>
        <taxon>Gunneridae</taxon>
        <taxon>Pentapetalae</taxon>
        <taxon>rosids</taxon>
        <taxon>fabids</taxon>
        <taxon>Rosales</taxon>
        <taxon>Rosaceae</taxon>
        <taxon>Amygdaloideae</taxon>
        <taxon>Amygdaleae</taxon>
        <taxon>Prunus</taxon>
    </lineage>
</organism>
<dbReference type="OrthoDB" id="66620at2759"/>
<sequence>MLVSHFKLELLSAMLYIEKDFWNVLVVGIFVFTGDHRNSIYIDTSSFVFDNYVSSHRFPMVTLQSILKIPVWWVWGYWICPLAWSLKGALTSQYGDVEKEIVVHGEQRTISAFLGSIYGYNYDDLGVVAIRR</sequence>
<dbReference type="PANTHER" id="PTHR48040">
    <property type="entry name" value="PLEIOTROPIC DRUG RESISTANCE PROTEIN 1-LIKE ISOFORM X1"/>
    <property type="match status" value="1"/>
</dbReference>
<reference evidence="1 2" key="1">
    <citation type="submission" date="2018-02" db="EMBL/GenBank/DDBJ databases">
        <title>Draft genome of wild Prunus yedoensis var. nudiflora.</title>
        <authorList>
            <person name="Baek S."/>
            <person name="Kim J.-H."/>
            <person name="Choi K."/>
            <person name="Kim G.-B."/>
            <person name="Cho A."/>
            <person name="Jang H."/>
            <person name="Shin C.-H."/>
            <person name="Yu H.-J."/>
            <person name="Mun J.-H."/>
        </authorList>
    </citation>
    <scope>NUCLEOTIDE SEQUENCE [LARGE SCALE GENOMIC DNA]</scope>
    <source>
        <strain evidence="2">cv. Jeju island</strain>
        <tissue evidence="1">Leaf</tissue>
    </source>
</reference>
<protein>
    <submittedName>
        <fullName evidence="1">Pleiotropic drug resistance protein 3</fullName>
    </submittedName>
</protein>
<keyword evidence="2" id="KW-1185">Reference proteome</keyword>
<dbReference type="AlphaFoldDB" id="A0A314YJF9"/>
<name>A0A314YJF9_PRUYE</name>
<dbReference type="Proteomes" id="UP000250321">
    <property type="component" value="Unassembled WGS sequence"/>
</dbReference>
<accession>A0A314YJF9</accession>
<evidence type="ECO:0000313" key="1">
    <source>
        <dbReference type="EMBL" id="PQQ06733.1"/>
    </source>
</evidence>
<gene>
    <name evidence="1" type="ORF">Pyn_10596</name>
</gene>
<evidence type="ECO:0000313" key="2">
    <source>
        <dbReference type="Proteomes" id="UP000250321"/>
    </source>
</evidence>
<dbReference type="STRING" id="2094558.A0A314YJF9"/>